<dbReference type="RefSeq" id="WP_073202256.1">
    <property type="nucleotide sequence ID" value="NZ_FRCZ01000005.1"/>
</dbReference>
<evidence type="ECO:0000313" key="4">
    <source>
        <dbReference type="EMBL" id="SHN22620.1"/>
    </source>
</evidence>
<dbReference type="GO" id="GO:0003677">
    <property type="term" value="F:DNA binding"/>
    <property type="evidence" value="ECO:0007669"/>
    <property type="project" value="UniProtKB-UniRule"/>
</dbReference>
<evidence type="ECO:0000256" key="2">
    <source>
        <dbReference type="PROSITE-ProRule" id="PRU00335"/>
    </source>
</evidence>
<dbReference type="OrthoDB" id="9812484at2"/>
<dbReference type="SUPFAM" id="SSF46689">
    <property type="entry name" value="Homeodomain-like"/>
    <property type="match status" value="1"/>
</dbReference>
<dbReference type="Pfam" id="PF17924">
    <property type="entry name" value="TetR_C_19"/>
    <property type="match status" value="1"/>
</dbReference>
<dbReference type="EMBL" id="FRCZ01000005">
    <property type="protein sequence ID" value="SHN22620.1"/>
    <property type="molecule type" value="Genomic_DNA"/>
</dbReference>
<accession>A0A1M7PY07</accession>
<protein>
    <submittedName>
        <fullName evidence="4">Transcriptional regulator, TetR family</fullName>
    </submittedName>
</protein>
<dbReference type="InterPro" id="IPR001647">
    <property type="entry name" value="HTH_TetR"/>
</dbReference>
<dbReference type="AlphaFoldDB" id="A0A1M7PY07"/>
<dbReference type="InterPro" id="IPR009057">
    <property type="entry name" value="Homeodomain-like_sf"/>
</dbReference>
<gene>
    <name evidence="4" type="ORF">SAMN05216179_2582</name>
</gene>
<reference evidence="4 5" key="1">
    <citation type="submission" date="2016-11" db="EMBL/GenBank/DDBJ databases">
        <authorList>
            <person name="Jaros S."/>
            <person name="Januszkiewicz K."/>
            <person name="Wedrychowicz H."/>
        </authorList>
    </citation>
    <scope>NUCLEOTIDE SEQUENCE [LARGE SCALE GENOMIC DNA]</scope>
    <source>
        <strain evidence="4 5">CGMCC 1.10681</strain>
    </source>
</reference>
<name>A0A1M7PY07_9BACI</name>
<keyword evidence="1 2" id="KW-0238">DNA-binding</keyword>
<feature type="domain" description="HTH tetR-type" evidence="3">
    <location>
        <begin position="11"/>
        <end position="71"/>
    </location>
</feature>
<evidence type="ECO:0000259" key="3">
    <source>
        <dbReference type="PROSITE" id="PS50977"/>
    </source>
</evidence>
<dbReference type="Gene3D" id="1.10.357.10">
    <property type="entry name" value="Tetracycline Repressor, domain 2"/>
    <property type="match status" value="1"/>
</dbReference>
<sequence length="200" mass="23599">MPKETFFNLPTEKKQKLIDALKREFSNTSLADASIANIINYAQIPRGSFYQYFKNKDDAFFYLFDKQTNHAMEQFIWILQKHDGNLFDTATAFYQLIIEERENFTFFKNALLNMNYKIEESLTGIFASRDRMDHFKNIYHKINWSLLTIQSEEELFQLMKMISAVTFHNIVEKFSKDLPIDVSIRNYNGQLTLIRNGVGS</sequence>
<keyword evidence="5" id="KW-1185">Reference proteome</keyword>
<organism evidence="4 5">
    <name type="scientific">Gracilibacillus kekensis</name>
    <dbReference type="NCBI Taxonomy" id="1027249"/>
    <lineage>
        <taxon>Bacteria</taxon>
        <taxon>Bacillati</taxon>
        <taxon>Bacillota</taxon>
        <taxon>Bacilli</taxon>
        <taxon>Bacillales</taxon>
        <taxon>Bacillaceae</taxon>
        <taxon>Gracilibacillus</taxon>
    </lineage>
</organism>
<dbReference type="Pfam" id="PF00440">
    <property type="entry name" value="TetR_N"/>
    <property type="match status" value="1"/>
</dbReference>
<evidence type="ECO:0000256" key="1">
    <source>
        <dbReference type="ARBA" id="ARBA00023125"/>
    </source>
</evidence>
<feature type="DNA-binding region" description="H-T-H motif" evidence="2">
    <location>
        <begin position="34"/>
        <end position="53"/>
    </location>
</feature>
<dbReference type="Proteomes" id="UP000184184">
    <property type="component" value="Unassembled WGS sequence"/>
</dbReference>
<dbReference type="PROSITE" id="PS50977">
    <property type="entry name" value="HTH_TETR_2"/>
    <property type="match status" value="1"/>
</dbReference>
<evidence type="ECO:0000313" key="5">
    <source>
        <dbReference type="Proteomes" id="UP000184184"/>
    </source>
</evidence>
<proteinExistence type="predicted"/>